<dbReference type="RefSeq" id="WP_139516129.1">
    <property type="nucleotide sequence ID" value="NZ_CP040896.1"/>
</dbReference>
<organism evidence="2 3">
    <name type="scientific">Hymenobacter jejuensis</name>
    <dbReference type="NCBI Taxonomy" id="2502781"/>
    <lineage>
        <taxon>Bacteria</taxon>
        <taxon>Pseudomonadati</taxon>
        <taxon>Bacteroidota</taxon>
        <taxon>Cytophagia</taxon>
        <taxon>Cytophagales</taxon>
        <taxon>Hymenobacteraceae</taxon>
        <taxon>Hymenobacter</taxon>
    </lineage>
</organism>
<dbReference type="GO" id="GO:0032259">
    <property type="term" value="P:methylation"/>
    <property type="evidence" value="ECO:0007669"/>
    <property type="project" value="UniProtKB-KW"/>
</dbReference>
<protein>
    <submittedName>
        <fullName evidence="2">Class I SAM-dependent methyltransferase</fullName>
    </submittedName>
</protein>
<dbReference type="GO" id="GO:0008168">
    <property type="term" value="F:methyltransferase activity"/>
    <property type="evidence" value="ECO:0007669"/>
    <property type="project" value="UniProtKB-KW"/>
</dbReference>
<dbReference type="EMBL" id="CP040896">
    <property type="protein sequence ID" value="QDA60955.1"/>
    <property type="molecule type" value="Genomic_DNA"/>
</dbReference>
<dbReference type="InterPro" id="IPR029063">
    <property type="entry name" value="SAM-dependent_MTases_sf"/>
</dbReference>
<dbReference type="SUPFAM" id="SSF53335">
    <property type="entry name" value="S-adenosyl-L-methionine-dependent methyltransferases"/>
    <property type="match status" value="1"/>
</dbReference>
<keyword evidence="1" id="KW-1133">Transmembrane helix</keyword>
<evidence type="ECO:0000313" key="2">
    <source>
        <dbReference type="EMBL" id="QDA60955.1"/>
    </source>
</evidence>
<dbReference type="Proteomes" id="UP000305398">
    <property type="component" value="Chromosome"/>
</dbReference>
<evidence type="ECO:0000313" key="3">
    <source>
        <dbReference type="Proteomes" id="UP000305398"/>
    </source>
</evidence>
<reference evidence="2 3" key="1">
    <citation type="submission" date="2019-06" db="EMBL/GenBank/DDBJ databases">
        <authorList>
            <person name="Srinivasan S."/>
        </authorList>
    </citation>
    <scope>NUCLEOTIDE SEQUENCE [LARGE SCALE GENOMIC DNA]</scope>
    <source>
        <strain evidence="2 3">17J68-5</strain>
    </source>
</reference>
<gene>
    <name evidence="2" type="ORF">FHG12_12950</name>
</gene>
<keyword evidence="2" id="KW-0808">Transferase</keyword>
<keyword evidence="2" id="KW-0489">Methyltransferase</keyword>
<proteinExistence type="predicted"/>
<accession>A0A5B8A2S3</accession>
<keyword evidence="1" id="KW-0812">Transmembrane</keyword>
<evidence type="ECO:0000256" key="1">
    <source>
        <dbReference type="SAM" id="Phobius"/>
    </source>
</evidence>
<name>A0A5B8A2S3_9BACT</name>
<dbReference type="KEGG" id="hyj:FHG12_12950"/>
<feature type="transmembrane region" description="Helical" evidence="1">
    <location>
        <begin position="241"/>
        <end position="262"/>
    </location>
</feature>
<dbReference type="OrthoDB" id="117053at2"/>
<sequence>MPGFPDIADFGCLERTTAIRIASRAVVDALAVPPSRNRLMPMRFRAQLFEFEDLPWFPTVIRAGMMDYLRFMISNLDIYEPVVPLLHKALQQTDQQRIIELGAGAGGGTEEVVKDLRRLPGMAKVRVTLTDLYPQPAAWQDIRHRTWGIIGYEPTPVNALAVPESLTGFRTIFSAFHHFEPAAAEAMLSDAVRKRAGFGAFEGAGKHWHEILLAWTVLPVLQLLATPFMKPFRLSRLFFTYIIPLIPLCTIWDGTVSILRMYSPEQLLALARRADPEQTFQWQTGKVRHWTGSQVTYLVGWPK</sequence>
<keyword evidence="3" id="KW-1185">Reference proteome</keyword>
<dbReference type="AlphaFoldDB" id="A0A5B8A2S3"/>
<keyword evidence="1" id="KW-0472">Membrane</keyword>